<dbReference type="PANTHER" id="PTHR12526">
    <property type="entry name" value="GLYCOSYLTRANSFERASE"/>
    <property type="match status" value="1"/>
</dbReference>
<dbReference type="InterPro" id="IPR001296">
    <property type="entry name" value="Glyco_trans_1"/>
</dbReference>
<dbReference type="Gene3D" id="3.40.50.2000">
    <property type="entry name" value="Glycogen Phosphorylase B"/>
    <property type="match status" value="2"/>
</dbReference>
<dbReference type="Pfam" id="PF13439">
    <property type="entry name" value="Glyco_transf_4"/>
    <property type="match status" value="1"/>
</dbReference>
<dbReference type="RefSeq" id="WP_377281893.1">
    <property type="nucleotide sequence ID" value="NZ_JBHRSI010000005.1"/>
</dbReference>
<sequence length="355" mass="39185">MKIAQVSPLCEAVPPKLYGGTERVVAHLTDALVRLGHDVTLFAAADARTSANLVACRDQAIRLDPAPLCSDVAAHLNMLAEVRERASEFDVIHFHTDLLHFPFFADRPRQTLTTLHGRLDLKDLPEAYARWSAFPLVSISNAQRRHLPGGAWAGTVYHGLEASMFHPSLRSEGYLAFLGRISPEKRPDRAIEIAQRLGRKLKIAAKVDAVDKAYFEEKIEPLILGQPMIEFIGEISDAEKSDFLGGADALLFPIDWPEPFGLVMIEAMACGTPVIAFDAGSTREVIEPGVTGFVVRSIDEAIQAVRRVEALDRHLVRRRFEARFTSDVMARAYVDLYTQRLPAAHPKTFALAAGA</sequence>
<keyword evidence="4" id="KW-1185">Reference proteome</keyword>
<dbReference type="InterPro" id="IPR028098">
    <property type="entry name" value="Glyco_trans_4-like_N"/>
</dbReference>
<feature type="domain" description="Glycosyl transferase family 1" evidence="1">
    <location>
        <begin position="172"/>
        <end position="309"/>
    </location>
</feature>
<gene>
    <name evidence="3" type="ORF">ACFSC0_16125</name>
</gene>
<evidence type="ECO:0000313" key="3">
    <source>
        <dbReference type="EMBL" id="MFD1784930.1"/>
    </source>
</evidence>
<dbReference type="CDD" id="cd03802">
    <property type="entry name" value="GT4_AviGT4-like"/>
    <property type="match status" value="1"/>
</dbReference>
<accession>A0ABW4N6R0</accession>
<organism evidence="3 4">
    <name type="scientific">Phenylobacterium terrae</name>
    <dbReference type="NCBI Taxonomy" id="2665495"/>
    <lineage>
        <taxon>Bacteria</taxon>
        <taxon>Pseudomonadati</taxon>
        <taxon>Pseudomonadota</taxon>
        <taxon>Alphaproteobacteria</taxon>
        <taxon>Caulobacterales</taxon>
        <taxon>Caulobacteraceae</taxon>
        <taxon>Phenylobacterium</taxon>
    </lineage>
</organism>
<protein>
    <submittedName>
        <fullName evidence="3">Glycosyltransferase family 4 protein</fullName>
    </submittedName>
</protein>
<evidence type="ECO:0000259" key="1">
    <source>
        <dbReference type="Pfam" id="PF00534"/>
    </source>
</evidence>
<proteinExistence type="predicted"/>
<feature type="domain" description="Glycosyltransferase subfamily 4-like N-terminal" evidence="2">
    <location>
        <begin position="18"/>
        <end position="131"/>
    </location>
</feature>
<comment type="caution">
    <text evidence="3">The sequence shown here is derived from an EMBL/GenBank/DDBJ whole genome shotgun (WGS) entry which is preliminary data.</text>
</comment>
<evidence type="ECO:0000259" key="2">
    <source>
        <dbReference type="Pfam" id="PF13439"/>
    </source>
</evidence>
<dbReference type="SUPFAM" id="SSF53756">
    <property type="entry name" value="UDP-Glycosyltransferase/glycogen phosphorylase"/>
    <property type="match status" value="1"/>
</dbReference>
<dbReference type="Pfam" id="PF00534">
    <property type="entry name" value="Glycos_transf_1"/>
    <property type="match status" value="1"/>
</dbReference>
<dbReference type="EMBL" id="JBHUEY010000006">
    <property type="protein sequence ID" value="MFD1784930.1"/>
    <property type="molecule type" value="Genomic_DNA"/>
</dbReference>
<evidence type="ECO:0000313" key="4">
    <source>
        <dbReference type="Proteomes" id="UP001597237"/>
    </source>
</evidence>
<dbReference type="PANTHER" id="PTHR12526:SF595">
    <property type="entry name" value="BLL5217 PROTEIN"/>
    <property type="match status" value="1"/>
</dbReference>
<reference evidence="4" key="1">
    <citation type="journal article" date="2019" name="Int. J. Syst. Evol. Microbiol.">
        <title>The Global Catalogue of Microorganisms (GCM) 10K type strain sequencing project: providing services to taxonomists for standard genome sequencing and annotation.</title>
        <authorList>
            <consortium name="The Broad Institute Genomics Platform"/>
            <consortium name="The Broad Institute Genome Sequencing Center for Infectious Disease"/>
            <person name="Wu L."/>
            <person name="Ma J."/>
        </authorList>
    </citation>
    <scope>NUCLEOTIDE SEQUENCE [LARGE SCALE GENOMIC DNA]</scope>
    <source>
        <strain evidence="4">DFY28</strain>
    </source>
</reference>
<dbReference type="Proteomes" id="UP001597237">
    <property type="component" value="Unassembled WGS sequence"/>
</dbReference>
<name>A0ABW4N6R0_9CAUL</name>